<dbReference type="RefSeq" id="WP_073547928.1">
    <property type="nucleotide sequence ID" value="NZ_CAWMVK010000012.1"/>
</dbReference>
<dbReference type="SUPFAM" id="SSF53807">
    <property type="entry name" value="Helical backbone' metal receptor"/>
    <property type="match status" value="1"/>
</dbReference>
<dbReference type="PROSITE" id="PS50983">
    <property type="entry name" value="FE_B12_PBP"/>
    <property type="match status" value="1"/>
</dbReference>
<dbReference type="OrthoDB" id="418958at2"/>
<dbReference type="NCBIfam" id="NF038402">
    <property type="entry name" value="TroA_like"/>
    <property type="match status" value="1"/>
</dbReference>
<comment type="similarity">
    <text evidence="1">Belongs to the bacterial solute-binding protein 8 family.</text>
</comment>
<dbReference type="Gene3D" id="3.40.50.1980">
    <property type="entry name" value="Nitrogenase molybdenum iron protein domain"/>
    <property type="match status" value="2"/>
</dbReference>
<proteinExistence type="inferred from homology"/>
<sequence length="295" mass="32225">MYQRLIMSFIALLIVFVAGCNSTQLSSSTAVDSSVAVTPQQSITRVVALSSLTADIIYQLDSTKLVGISGSRLFKNDSRFQDISRVSEGRIPPNLEKIVALKPDLVVGAAGFAEQTTQKLKELGIPVFLTTVDSWESLNETTKSLAQLIGADPQPLLNRYQTFLANKPNQSPSTLVLVSRQPILTPNKSSWAGDLLNQFQVNNLAAQMQGKSSFGGYITLSPEKILEANPDVLLVVDTEPGVADFFKSQSFWKQLNAAKNNRVYTFDYYGLVNPGSIDAIEKTCDQLRQALAETV</sequence>
<dbReference type="InterPro" id="IPR002491">
    <property type="entry name" value="ABC_transptr_periplasmic_BD"/>
</dbReference>
<dbReference type="PROSITE" id="PS51257">
    <property type="entry name" value="PROKAR_LIPOPROTEIN"/>
    <property type="match status" value="1"/>
</dbReference>
<name>A0A1U7HYR5_9CHRO</name>
<dbReference type="InterPro" id="IPR050902">
    <property type="entry name" value="ABC_Transporter_SBP"/>
</dbReference>
<feature type="domain" description="Fe/B12 periplasmic-binding" evidence="3">
    <location>
        <begin position="45"/>
        <end position="295"/>
    </location>
</feature>
<dbReference type="GO" id="GO:0071281">
    <property type="term" value="P:cellular response to iron ion"/>
    <property type="evidence" value="ECO:0007669"/>
    <property type="project" value="TreeGrafter"/>
</dbReference>
<dbReference type="Pfam" id="PF01497">
    <property type="entry name" value="Peripla_BP_2"/>
    <property type="match status" value="1"/>
</dbReference>
<dbReference type="AlphaFoldDB" id="A0A1U7HYR5"/>
<evidence type="ECO:0000313" key="5">
    <source>
        <dbReference type="Proteomes" id="UP000185984"/>
    </source>
</evidence>
<evidence type="ECO:0000256" key="1">
    <source>
        <dbReference type="ARBA" id="ARBA00008814"/>
    </source>
</evidence>
<dbReference type="STRING" id="247279.NIES1031_02400"/>
<dbReference type="PANTHER" id="PTHR30535">
    <property type="entry name" value="VITAMIN B12-BINDING PROTEIN"/>
    <property type="match status" value="1"/>
</dbReference>
<reference evidence="4 5" key="1">
    <citation type="submission" date="2016-11" db="EMBL/GenBank/DDBJ databases">
        <title>Draft Genome Sequences of Nine Cyanobacterial Strains from Diverse Habitats.</title>
        <authorList>
            <person name="Zhu T."/>
            <person name="Hou S."/>
            <person name="Lu X."/>
            <person name="Hess W.R."/>
        </authorList>
    </citation>
    <scope>NUCLEOTIDE SEQUENCE [LARGE SCALE GENOMIC DNA]</scope>
    <source>
        <strain evidence="4 5">5.2 s.c.1</strain>
    </source>
</reference>
<evidence type="ECO:0000259" key="3">
    <source>
        <dbReference type="PROSITE" id="PS50983"/>
    </source>
</evidence>
<dbReference type="InterPro" id="IPR054828">
    <property type="entry name" value="Vit_B12_bind_prot"/>
</dbReference>
<keyword evidence="2" id="KW-0732">Signal</keyword>
<keyword evidence="5" id="KW-1185">Reference proteome</keyword>
<dbReference type="EMBL" id="MRCC01000002">
    <property type="protein sequence ID" value="OKH28772.1"/>
    <property type="molecule type" value="Genomic_DNA"/>
</dbReference>
<organism evidence="4 5">
    <name type="scientific">Chroogloeocystis siderophila 5.2 s.c.1</name>
    <dbReference type="NCBI Taxonomy" id="247279"/>
    <lineage>
        <taxon>Bacteria</taxon>
        <taxon>Bacillati</taxon>
        <taxon>Cyanobacteriota</taxon>
        <taxon>Cyanophyceae</taxon>
        <taxon>Oscillatoriophycideae</taxon>
        <taxon>Chroococcales</taxon>
        <taxon>Chroococcaceae</taxon>
        <taxon>Chroogloeocystis</taxon>
    </lineage>
</organism>
<protein>
    <submittedName>
        <fullName evidence="4">Iron ABC transporter substrate-binding protein</fullName>
    </submittedName>
</protein>
<evidence type="ECO:0000256" key="2">
    <source>
        <dbReference type="ARBA" id="ARBA00022729"/>
    </source>
</evidence>
<comment type="caution">
    <text evidence="4">The sequence shown here is derived from an EMBL/GenBank/DDBJ whole genome shotgun (WGS) entry which is preliminary data.</text>
</comment>
<gene>
    <name evidence="4" type="ORF">NIES1031_02400</name>
</gene>
<dbReference type="PANTHER" id="PTHR30535:SF34">
    <property type="entry name" value="MOLYBDATE-BINDING PROTEIN MOLA"/>
    <property type="match status" value="1"/>
</dbReference>
<accession>A0A1U7HYR5</accession>
<evidence type="ECO:0000313" key="4">
    <source>
        <dbReference type="EMBL" id="OKH28772.1"/>
    </source>
</evidence>
<dbReference type="Proteomes" id="UP000185984">
    <property type="component" value="Unassembled WGS sequence"/>
</dbReference>